<dbReference type="Proteomes" id="UP000239590">
    <property type="component" value="Unassembled WGS sequence"/>
</dbReference>
<sequence>MTLWPFIIVTMPQPSAWLMNHERIHIRQQAELLVFPFYLWYVTEYYWYRLSGYSANAAYHAIRFEREAYQHERLLTYLSKRPFWGFLRF</sequence>
<organism evidence="1 2">
    <name type="scientific">Siphonobacter curvatus</name>
    <dbReference type="NCBI Taxonomy" id="2094562"/>
    <lineage>
        <taxon>Bacteria</taxon>
        <taxon>Pseudomonadati</taxon>
        <taxon>Bacteroidota</taxon>
        <taxon>Cytophagia</taxon>
        <taxon>Cytophagales</taxon>
        <taxon>Cytophagaceae</taxon>
        <taxon>Siphonobacter</taxon>
    </lineage>
</organism>
<proteinExistence type="predicted"/>
<evidence type="ECO:0000313" key="2">
    <source>
        <dbReference type="Proteomes" id="UP000239590"/>
    </source>
</evidence>
<accession>A0A2S7IG14</accession>
<dbReference type="AlphaFoldDB" id="A0A2S7IG14"/>
<evidence type="ECO:0000313" key="1">
    <source>
        <dbReference type="EMBL" id="PQA54155.1"/>
    </source>
</evidence>
<gene>
    <name evidence="1" type="ORF">C5O19_23350</name>
</gene>
<reference evidence="2" key="1">
    <citation type="submission" date="2018-02" db="EMBL/GenBank/DDBJ databases">
        <title>Genome sequencing of Solimonas sp. HR-BB.</title>
        <authorList>
            <person name="Lee Y."/>
            <person name="Jeon C.O."/>
        </authorList>
    </citation>
    <scope>NUCLEOTIDE SEQUENCE [LARGE SCALE GENOMIC DNA]</scope>
    <source>
        <strain evidence="2">HR-U</strain>
    </source>
</reference>
<evidence type="ECO:0008006" key="3">
    <source>
        <dbReference type="Google" id="ProtNLM"/>
    </source>
</evidence>
<name>A0A2S7IG14_9BACT</name>
<protein>
    <recommendedName>
        <fullName evidence="3">Peptidase M56 domain-containing protein</fullName>
    </recommendedName>
</protein>
<dbReference type="EMBL" id="PTRA01000007">
    <property type="protein sequence ID" value="PQA54155.1"/>
    <property type="molecule type" value="Genomic_DNA"/>
</dbReference>
<comment type="caution">
    <text evidence="1">The sequence shown here is derived from an EMBL/GenBank/DDBJ whole genome shotgun (WGS) entry which is preliminary data.</text>
</comment>
<dbReference type="OrthoDB" id="1027344at2"/>
<keyword evidence="2" id="KW-1185">Reference proteome</keyword>